<evidence type="ECO:0000256" key="1">
    <source>
        <dbReference type="ARBA" id="ARBA00004141"/>
    </source>
</evidence>
<accession>A0A9Q1IW35</accession>
<evidence type="ECO:0000256" key="6">
    <source>
        <dbReference type="SAM" id="Phobius"/>
    </source>
</evidence>
<dbReference type="PANTHER" id="PTHR23320">
    <property type="entry name" value="MEMBRANE-SPANNING 4-DOMAINS SUBFAMILY A MS4A -RELATED"/>
    <property type="match status" value="1"/>
</dbReference>
<evidence type="ECO:0000256" key="4">
    <source>
        <dbReference type="ARBA" id="ARBA00022989"/>
    </source>
</evidence>
<feature type="transmembrane region" description="Helical" evidence="6">
    <location>
        <begin position="23"/>
        <end position="42"/>
    </location>
</feature>
<dbReference type="AlphaFoldDB" id="A0A9Q1IW35"/>
<gene>
    <name evidence="7" type="ORF">SKAU_G00221550</name>
</gene>
<dbReference type="InterPro" id="IPR030417">
    <property type="entry name" value="MS4A"/>
</dbReference>
<evidence type="ECO:0000313" key="7">
    <source>
        <dbReference type="EMBL" id="KAJ8354588.1"/>
    </source>
</evidence>
<comment type="caution">
    <text evidence="7">The sequence shown here is derived from an EMBL/GenBank/DDBJ whole genome shotgun (WGS) entry which is preliminary data.</text>
</comment>
<dbReference type="Proteomes" id="UP001152622">
    <property type="component" value="Chromosome 7"/>
</dbReference>
<comment type="similarity">
    <text evidence="2">Belongs to the MS4A family.</text>
</comment>
<dbReference type="PANTHER" id="PTHR23320:SF125">
    <property type="entry name" value="TRANSMEMBRANE PROTEIN 176L.1-RELATED"/>
    <property type="match status" value="1"/>
</dbReference>
<evidence type="ECO:0000256" key="5">
    <source>
        <dbReference type="ARBA" id="ARBA00023136"/>
    </source>
</evidence>
<keyword evidence="3 6" id="KW-0812">Transmembrane</keyword>
<protein>
    <submittedName>
        <fullName evidence="7">Uncharacterized protein</fullName>
    </submittedName>
</protein>
<feature type="transmembrane region" description="Helical" evidence="6">
    <location>
        <begin position="168"/>
        <end position="197"/>
    </location>
</feature>
<keyword evidence="8" id="KW-1185">Reference proteome</keyword>
<dbReference type="GO" id="GO:0016020">
    <property type="term" value="C:membrane"/>
    <property type="evidence" value="ECO:0007669"/>
    <property type="project" value="UniProtKB-SubCell"/>
</dbReference>
<proteinExistence type="inferred from homology"/>
<reference evidence="7" key="1">
    <citation type="journal article" date="2023" name="Science">
        <title>Genome structures resolve the early diversification of teleost fishes.</title>
        <authorList>
            <person name="Parey E."/>
            <person name="Louis A."/>
            <person name="Montfort J."/>
            <person name="Bouchez O."/>
            <person name="Roques C."/>
            <person name="Iampietro C."/>
            <person name="Lluch J."/>
            <person name="Castinel A."/>
            <person name="Donnadieu C."/>
            <person name="Desvignes T."/>
            <person name="Floi Bucao C."/>
            <person name="Jouanno E."/>
            <person name="Wen M."/>
            <person name="Mejri S."/>
            <person name="Dirks R."/>
            <person name="Jansen H."/>
            <person name="Henkel C."/>
            <person name="Chen W.J."/>
            <person name="Zahm M."/>
            <person name="Cabau C."/>
            <person name="Klopp C."/>
            <person name="Thompson A.W."/>
            <person name="Robinson-Rechavi M."/>
            <person name="Braasch I."/>
            <person name="Lecointre G."/>
            <person name="Bobe J."/>
            <person name="Postlethwait J.H."/>
            <person name="Berthelot C."/>
            <person name="Roest Crollius H."/>
            <person name="Guiguen Y."/>
        </authorList>
    </citation>
    <scope>NUCLEOTIDE SEQUENCE</scope>
    <source>
        <strain evidence="7">WJC10195</strain>
    </source>
</reference>
<dbReference type="EMBL" id="JAINUF010000007">
    <property type="protein sequence ID" value="KAJ8354588.1"/>
    <property type="molecule type" value="Genomic_DNA"/>
</dbReference>
<comment type="subcellular location">
    <subcellularLocation>
        <location evidence="1">Membrane</location>
        <topology evidence="1">Multi-pass membrane protein</topology>
    </subcellularLocation>
</comment>
<feature type="transmembrane region" description="Helical" evidence="6">
    <location>
        <begin position="49"/>
        <end position="68"/>
    </location>
</feature>
<feature type="transmembrane region" description="Helical" evidence="6">
    <location>
        <begin position="80"/>
        <end position="101"/>
    </location>
</feature>
<evidence type="ECO:0000256" key="3">
    <source>
        <dbReference type="ARBA" id="ARBA00022692"/>
    </source>
</evidence>
<keyword evidence="4 6" id="KW-1133">Transmembrane helix</keyword>
<dbReference type="InterPro" id="IPR007237">
    <property type="entry name" value="CD20-like"/>
</dbReference>
<evidence type="ECO:0000313" key="8">
    <source>
        <dbReference type="Proteomes" id="UP001152622"/>
    </source>
</evidence>
<name>A0A9Q1IW35_SYNKA</name>
<keyword evidence="5 6" id="KW-0472">Membrane</keyword>
<organism evidence="7 8">
    <name type="scientific">Synaphobranchus kaupii</name>
    <name type="common">Kaup's arrowtooth eel</name>
    <dbReference type="NCBI Taxonomy" id="118154"/>
    <lineage>
        <taxon>Eukaryota</taxon>
        <taxon>Metazoa</taxon>
        <taxon>Chordata</taxon>
        <taxon>Craniata</taxon>
        <taxon>Vertebrata</taxon>
        <taxon>Euteleostomi</taxon>
        <taxon>Actinopterygii</taxon>
        <taxon>Neopterygii</taxon>
        <taxon>Teleostei</taxon>
        <taxon>Anguilliformes</taxon>
        <taxon>Synaphobranchidae</taxon>
        <taxon>Synaphobranchus</taxon>
    </lineage>
</organism>
<dbReference type="OrthoDB" id="8951938at2759"/>
<dbReference type="Pfam" id="PF04103">
    <property type="entry name" value="CD20"/>
    <property type="match status" value="1"/>
</dbReference>
<sequence>MPLSVTKGEGVTVLTINSDPGSSVPLVIQLLGALCCSPLCFVSQGLKRLLAGTQTALGFIAAGLMSMLGERFPSPCLVFLTAFMNLASACLAVTAIVLYSVDLGSGQGLRWKCNSYETATYRSERRRYRYRYDDYDHQTITPTPYDDRGVNEFKRRTNFDICQSTRDVLLVLLGGIDILLIIFAVLQLCVAISATVLGVKALCKSRTEGKV</sequence>
<evidence type="ECO:0000256" key="2">
    <source>
        <dbReference type="ARBA" id="ARBA00009565"/>
    </source>
</evidence>